<keyword evidence="3" id="KW-1185">Reference proteome</keyword>
<keyword evidence="1" id="KW-0812">Transmembrane</keyword>
<evidence type="ECO:0000313" key="3">
    <source>
        <dbReference type="Proteomes" id="UP001596411"/>
    </source>
</evidence>
<dbReference type="EMBL" id="JBHSZP010000016">
    <property type="protein sequence ID" value="MFC7089947.1"/>
    <property type="molecule type" value="Genomic_DNA"/>
</dbReference>
<reference evidence="3" key="1">
    <citation type="journal article" date="2019" name="Int. J. Syst. Evol. Microbiol.">
        <title>The Global Catalogue of Microorganisms (GCM) 10K type strain sequencing project: providing services to taxonomists for standard genome sequencing and annotation.</title>
        <authorList>
            <consortium name="The Broad Institute Genomics Platform"/>
            <consortium name="The Broad Institute Genome Sequencing Center for Infectious Disease"/>
            <person name="Wu L."/>
            <person name="Ma J."/>
        </authorList>
    </citation>
    <scope>NUCLEOTIDE SEQUENCE [LARGE SCALE GENOMIC DNA]</scope>
    <source>
        <strain evidence="3">CGMCC 1.13666</strain>
    </source>
</reference>
<dbReference type="RefSeq" id="WP_346062372.1">
    <property type="nucleotide sequence ID" value="NZ_BAAADR010000010.1"/>
</dbReference>
<dbReference type="Proteomes" id="UP001596411">
    <property type="component" value="Unassembled WGS sequence"/>
</dbReference>
<keyword evidence="1" id="KW-1133">Transmembrane helix</keyword>
<comment type="caution">
    <text evidence="2">The sequence shown here is derived from an EMBL/GenBank/DDBJ whole genome shotgun (WGS) entry which is preliminary data.</text>
</comment>
<keyword evidence="1" id="KW-0472">Membrane</keyword>
<feature type="transmembrane region" description="Helical" evidence="1">
    <location>
        <begin position="53"/>
        <end position="74"/>
    </location>
</feature>
<proteinExistence type="predicted"/>
<name>A0ABW2EW73_9GAMM</name>
<gene>
    <name evidence="2" type="ORF">ACFQH5_10370</name>
</gene>
<feature type="transmembrane region" description="Helical" evidence="1">
    <location>
        <begin position="20"/>
        <end position="41"/>
    </location>
</feature>
<organism evidence="2 3">
    <name type="scientific">Halomonas salifodinae</name>
    <dbReference type="NCBI Taxonomy" id="438745"/>
    <lineage>
        <taxon>Bacteria</taxon>
        <taxon>Pseudomonadati</taxon>
        <taxon>Pseudomonadota</taxon>
        <taxon>Gammaproteobacteria</taxon>
        <taxon>Oceanospirillales</taxon>
        <taxon>Halomonadaceae</taxon>
        <taxon>Halomonas</taxon>
    </lineage>
</organism>
<feature type="transmembrane region" description="Helical" evidence="1">
    <location>
        <begin position="80"/>
        <end position="98"/>
    </location>
</feature>
<evidence type="ECO:0000313" key="2">
    <source>
        <dbReference type="EMBL" id="MFC7089947.1"/>
    </source>
</evidence>
<evidence type="ECO:0000256" key="1">
    <source>
        <dbReference type="SAM" id="Phobius"/>
    </source>
</evidence>
<accession>A0ABW2EW73</accession>
<sequence length="114" mass="12505">MLAWISETFGMFFQGANYLLTAMLRIAMVLATVGILAGIIFSIFKHPKKHFKTIAGIIILVGGGFGGNITASHILPDVNWVVAISVYVLIWIIAYKLSKPFFVEKEESDPSSNS</sequence>
<protein>
    <submittedName>
        <fullName evidence="2">Uncharacterized protein</fullName>
    </submittedName>
</protein>